<feature type="transmembrane region" description="Helical" evidence="6">
    <location>
        <begin position="105"/>
        <end position="123"/>
    </location>
</feature>
<keyword evidence="8" id="KW-1185">Reference proteome</keyword>
<dbReference type="GO" id="GO:0016020">
    <property type="term" value="C:membrane"/>
    <property type="evidence" value="ECO:0007669"/>
    <property type="project" value="UniProtKB-SubCell"/>
</dbReference>
<dbReference type="Pfam" id="PF04117">
    <property type="entry name" value="Mpv17_PMP22"/>
    <property type="match status" value="1"/>
</dbReference>
<dbReference type="AlphaFoldDB" id="A0A267DYP3"/>
<evidence type="ECO:0000256" key="5">
    <source>
        <dbReference type="ARBA" id="ARBA00023136"/>
    </source>
</evidence>
<organism evidence="7 8">
    <name type="scientific">Macrostomum lignano</name>
    <dbReference type="NCBI Taxonomy" id="282301"/>
    <lineage>
        <taxon>Eukaryota</taxon>
        <taxon>Metazoa</taxon>
        <taxon>Spiralia</taxon>
        <taxon>Lophotrochozoa</taxon>
        <taxon>Platyhelminthes</taxon>
        <taxon>Rhabditophora</taxon>
        <taxon>Macrostomorpha</taxon>
        <taxon>Macrostomida</taxon>
        <taxon>Macrostomidae</taxon>
        <taxon>Macrostomum</taxon>
    </lineage>
</organism>
<feature type="non-terminal residue" evidence="7">
    <location>
        <position position="1"/>
    </location>
</feature>
<accession>A0A267DYP3</accession>
<protein>
    <recommendedName>
        <fullName evidence="9">Mpv17-like protein 2</fullName>
    </recommendedName>
</protein>
<dbReference type="GO" id="GO:0061668">
    <property type="term" value="P:mitochondrial ribosome assembly"/>
    <property type="evidence" value="ECO:0007669"/>
    <property type="project" value="TreeGrafter"/>
</dbReference>
<evidence type="ECO:0000256" key="4">
    <source>
        <dbReference type="ARBA" id="ARBA00022989"/>
    </source>
</evidence>
<comment type="caution">
    <text evidence="6">Lacks conserved residue(s) required for the propagation of feature annotation.</text>
</comment>
<dbReference type="PANTHER" id="PTHR11266:SF8">
    <property type="entry name" value="MPV17-LIKE PROTEIN 2"/>
    <property type="match status" value="1"/>
</dbReference>
<comment type="caution">
    <text evidence="7">The sequence shown here is derived from an EMBL/GenBank/DDBJ whole genome shotgun (WGS) entry which is preliminary data.</text>
</comment>
<evidence type="ECO:0000256" key="1">
    <source>
        <dbReference type="ARBA" id="ARBA00004141"/>
    </source>
</evidence>
<dbReference type="EMBL" id="NIVC01002908">
    <property type="protein sequence ID" value="PAA54430.1"/>
    <property type="molecule type" value="Genomic_DNA"/>
</dbReference>
<keyword evidence="3 6" id="KW-0812">Transmembrane</keyword>
<gene>
    <name evidence="7" type="ORF">BOX15_Mlig002842g1</name>
</gene>
<dbReference type="STRING" id="282301.A0A267DYP3"/>
<comment type="similarity">
    <text evidence="2 6">Belongs to the peroxisomal membrane protein PXMP2/4 family.</text>
</comment>
<name>A0A267DYP3_9PLAT</name>
<dbReference type="OrthoDB" id="5345392at2759"/>
<keyword evidence="4 6" id="KW-1133">Transmembrane helix</keyword>
<proteinExistence type="inferred from homology"/>
<evidence type="ECO:0000256" key="6">
    <source>
        <dbReference type="RuleBase" id="RU363053"/>
    </source>
</evidence>
<sequence>TASQWRRIAVSARSCGHLLFNRYLLLTNCAICGLSSSCGDLISQKLECRNRKQSLLSTVNWKRNLTIGSCGVLLGPLTHYWYLFLERRFLGRTARALVYKVAADALLFSPVYITLYVVSLGLMRGVGREAIKADLWEAGLEIYKYEATIWSAAQAVNFYFLPIRYRVAFDSGVSLAFDTFYANQYNSAPSNSPGDKA</sequence>
<keyword evidence="5 6" id="KW-0472">Membrane</keyword>
<reference evidence="7 8" key="1">
    <citation type="submission" date="2017-06" db="EMBL/GenBank/DDBJ databases">
        <title>A platform for efficient transgenesis in Macrostomum lignano, a flatworm model organism for stem cell research.</title>
        <authorList>
            <person name="Berezikov E."/>
        </authorList>
    </citation>
    <scope>NUCLEOTIDE SEQUENCE [LARGE SCALE GENOMIC DNA]</scope>
    <source>
        <strain evidence="7">DV1</strain>
        <tissue evidence="7">Whole organism</tissue>
    </source>
</reference>
<evidence type="ECO:0008006" key="9">
    <source>
        <dbReference type="Google" id="ProtNLM"/>
    </source>
</evidence>
<dbReference type="PANTHER" id="PTHR11266">
    <property type="entry name" value="PEROXISOMAL MEMBRANE PROTEIN 2, PXMP2 MPV17"/>
    <property type="match status" value="1"/>
</dbReference>
<dbReference type="GO" id="GO:0005739">
    <property type="term" value="C:mitochondrion"/>
    <property type="evidence" value="ECO:0007669"/>
    <property type="project" value="TreeGrafter"/>
</dbReference>
<comment type="subcellular location">
    <subcellularLocation>
        <location evidence="1">Membrane</location>
        <topology evidence="1">Multi-pass membrane protein</topology>
    </subcellularLocation>
</comment>
<evidence type="ECO:0000313" key="7">
    <source>
        <dbReference type="EMBL" id="PAA54430.1"/>
    </source>
</evidence>
<dbReference type="InterPro" id="IPR007248">
    <property type="entry name" value="Mpv17_PMP22"/>
</dbReference>
<evidence type="ECO:0000313" key="8">
    <source>
        <dbReference type="Proteomes" id="UP000215902"/>
    </source>
</evidence>
<dbReference type="Proteomes" id="UP000215902">
    <property type="component" value="Unassembled WGS sequence"/>
</dbReference>
<evidence type="ECO:0000256" key="3">
    <source>
        <dbReference type="ARBA" id="ARBA00022692"/>
    </source>
</evidence>
<evidence type="ECO:0000256" key="2">
    <source>
        <dbReference type="ARBA" id="ARBA00006824"/>
    </source>
</evidence>